<dbReference type="EMBL" id="KN432907">
    <property type="protein sequence ID" value="KHG25574.1"/>
    <property type="molecule type" value="Genomic_DNA"/>
</dbReference>
<protein>
    <submittedName>
        <fullName evidence="1">Uncharacterized protein</fullName>
    </submittedName>
</protein>
<evidence type="ECO:0000313" key="2">
    <source>
        <dbReference type="EMBL" id="KHG25574.1"/>
    </source>
</evidence>
<reference evidence="4" key="2">
    <citation type="submission" date="2014-09" db="EMBL/GenBank/DDBJ databases">
        <authorList>
            <person name="Mudge J."/>
            <person name="Ramaraj T."/>
            <person name="Lindquist I.E."/>
            <person name="Bharti A.K."/>
            <person name="Sundararajan A."/>
            <person name="Cameron C.T."/>
            <person name="Woodward J.E."/>
            <person name="May G.D."/>
            <person name="Brubaker C."/>
            <person name="Broadhvest J."/>
            <person name="Wilkins T.A."/>
        </authorList>
    </citation>
    <scope>NUCLEOTIDE SEQUENCE</scope>
    <source>
        <strain evidence="4">cv. AKA8401</strain>
    </source>
</reference>
<evidence type="ECO:0000313" key="4">
    <source>
        <dbReference type="Proteomes" id="UP000032142"/>
    </source>
</evidence>
<dbReference type="EMBL" id="JRRC01089958">
    <property type="protein sequence ID" value="KHF99684.1"/>
    <property type="molecule type" value="Genomic_DNA"/>
</dbReference>
<sequence length="18" mass="1945">MISALSSLRSPTKGNKRV</sequence>
<keyword evidence="4" id="KW-1185">Reference proteome</keyword>
<proteinExistence type="predicted"/>
<name>A0A0B0MFV7_GOSAR</name>
<dbReference type="AlphaFoldDB" id="A0A0B0MFV7"/>
<evidence type="ECO:0000313" key="3">
    <source>
        <dbReference type="EMBL" id="KHG30289.1"/>
    </source>
</evidence>
<organism evidence="1 4">
    <name type="scientific">Gossypium arboreum</name>
    <name type="common">Tree cotton</name>
    <name type="synonym">Gossypium nanking</name>
    <dbReference type="NCBI Taxonomy" id="29729"/>
    <lineage>
        <taxon>Eukaryota</taxon>
        <taxon>Viridiplantae</taxon>
        <taxon>Streptophyta</taxon>
        <taxon>Embryophyta</taxon>
        <taxon>Tracheophyta</taxon>
        <taxon>Spermatophyta</taxon>
        <taxon>Magnoliopsida</taxon>
        <taxon>eudicotyledons</taxon>
        <taxon>Gunneridae</taxon>
        <taxon>Pentapetalae</taxon>
        <taxon>rosids</taxon>
        <taxon>malvids</taxon>
        <taxon>Malvales</taxon>
        <taxon>Malvaceae</taxon>
        <taxon>Malvoideae</taxon>
        <taxon>Gossypium</taxon>
    </lineage>
</organism>
<reference evidence="1" key="1">
    <citation type="submission" date="2014-09" db="EMBL/GenBank/DDBJ databases">
        <title>G. arboreum L. cv. AKA8401 A2 genome assembly version 1.0.</title>
        <authorList>
            <person name="Mudge J."/>
            <person name="Ramaraj T."/>
            <person name="Lindquist I.E."/>
            <person name="Bharti A.K."/>
            <person name="Sundararajan A."/>
            <person name="Cameron C.T."/>
            <person name="Woodward J.E."/>
            <person name="May G.D."/>
            <person name="Brubaker C."/>
            <person name="Broadhvest J."/>
            <person name="Wilkins T.A."/>
        </authorList>
    </citation>
    <scope>NUCLEOTIDE SEQUENCE</scope>
</reference>
<accession>A0A0B0MFV7</accession>
<gene>
    <name evidence="3" type="ORF">F383_11838</name>
    <name evidence="2" type="ORF">F383_31956</name>
    <name evidence="1" type="ORF">F383_38574</name>
</gene>
<evidence type="ECO:0000313" key="1">
    <source>
        <dbReference type="EMBL" id="KHF99684.1"/>
    </source>
</evidence>
<dbReference type="EMBL" id="KN455601">
    <property type="protein sequence ID" value="KHG30289.1"/>
    <property type="molecule type" value="Genomic_DNA"/>
</dbReference>
<dbReference type="Proteomes" id="UP000032142">
    <property type="component" value="Unassembled WGS sequence"/>
</dbReference>